<organism evidence="7 8">
    <name type="scientific">Mesorhabditis belari</name>
    <dbReference type="NCBI Taxonomy" id="2138241"/>
    <lineage>
        <taxon>Eukaryota</taxon>
        <taxon>Metazoa</taxon>
        <taxon>Ecdysozoa</taxon>
        <taxon>Nematoda</taxon>
        <taxon>Chromadorea</taxon>
        <taxon>Rhabditida</taxon>
        <taxon>Rhabditina</taxon>
        <taxon>Rhabditomorpha</taxon>
        <taxon>Rhabditoidea</taxon>
        <taxon>Rhabditidae</taxon>
        <taxon>Mesorhabditinae</taxon>
        <taxon>Mesorhabditis</taxon>
    </lineage>
</organism>
<dbReference type="WBParaSite" id="MBELARI_LOCUS15789">
    <property type="protein sequence ID" value="MBELARI_LOCUS15789"/>
    <property type="gene ID" value="MBELARI_LOCUS15789"/>
</dbReference>
<keyword evidence="7" id="KW-1185">Reference proteome</keyword>
<evidence type="ECO:0000256" key="4">
    <source>
        <dbReference type="ARBA" id="ARBA00022989"/>
    </source>
</evidence>
<proteinExistence type="inferred from homology"/>
<keyword evidence="5 6" id="KW-0472">Membrane</keyword>
<dbReference type="Proteomes" id="UP000887575">
    <property type="component" value="Unassembled WGS sequence"/>
</dbReference>
<keyword evidence="4 6" id="KW-1133">Transmembrane helix</keyword>
<dbReference type="GO" id="GO:0007606">
    <property type="term" value="P:sensory perception of chemical stimulus"/>
    <property type="evidence" value="ECO:0007669"/>
    <property type="project" value="InterPro"/>
</dbReference>
<dbReference type="Pfam" id="PF03125">
    <property type="entry name" value="Sre"/>
    <property type="match status" value="1"/>
</dbReference>
<protein>
    <submittedName>
        <fullName evidence="8">Uncharacterized protein</fullName>
    </submittedName>
</protein>
<reference evidence="8" key="1">
    <citation type="submission" date="2024-02" db="UniProtKB">
        <authorList>
            <consortium name="WormBaseParasite"/>
        </authorList>
    </citation>
    <scope>IDENTIFICATION</scope>
</reference>
<comment type="similarity">
    <text evidence="2">Belongs to the nematode receptor-like protein sre family.</text>
</comment>
<feature type="transmembrane region" description="Helical" evidence="6">
    <location>
        <begin position="91"/>
        <end position="109"/>
    </location>
</feature>
<sequence length="171" mass="19008">MAPKSAIHLASKSCPIPLVAASYIRAFIFAFVPTLLNSVLVERITATIKVETYEKDFYRWQPKILVFLAAIVATVFGSLYTFAFLSRLTCVLVANSLSFVGGLVLYTGAHQNDYFHQLSSQWDSALPKTIKKKRTTCGESLDGDIWNFWSSNDSAVDSAMGTNLPTKWLKD</sequence>
<evidence type="ECO:0000256" key="2">
    <source>
        <dbReference type="ARBA" id="ARBA00006803"/>
    </source>
</evidence>
<feature type="transmembrane region" description="Helical" evidence="6">
    <location>
        <begin position="20"/>
        <end position="41"/>
    </location>
</feature>
<dbReference type="GO" id="GO:0016020">
    <property type="term" value="C:membrane"/>
    <property type="evidence" value="ECO:0007669"/>
    <property type="project" value="UniProtKB-SubCell"/>
</dbReference>
<name>A0AAF3ENZ8_9BILA</name>
<evidence type="ECO:0000313" key="7">
    <source>
        <dbReference type="Proteomes" id="UP000887575"/>
    </source>
</evidence>
<feature type="transmembrane region" description="Helical" evidence="6">
    <location>
        <begin position="64"/>
        <end position="85"/>
    </location>
</feature>
<evidence type="ECO:0000256" key="1">
    <source>
        <dbReference type="ARBA" id="ARBA00004141"/>
    </source>
</evidence>
<evidence type="ECO:0000313" key="8">
    <source>
        <dbReference type="WBParaSite" id="MBELARI_LOCUS15789"/>
    </source>
</evidence>
<evidence type="ECO:0000256" key="3">
    <source>
        <dbReference type="ARBA" id="ARBA00022692"/>
    </source>
</evidence>
<dbReference type="InterPro" id="IPR004151">
    <property type="entry name" value="7TM_GPCR_serpentine_rcpt_Sre"/>
</dbReference>
<accession>A0AAF3ENZ8</accession>
<evidence type="ECO:0000256" key="6">
    <source>
        <dbReference type="SAM" id="Phobius"/>
    </source>
</evidence>
<keyword evidence="3 6" id="KW-0812">Transmembrane</keyword>
<evidence type="ECO:0000256" key="5">
    <source>
        <dbReference type="ARBA" id="ARBA00023136"/>
    </source>
</evidence>
<comment type="subcellular location">
    <subcellularLocation>
        <location evidence="1">Membrane</location>
        <topology evidence="1">Multi-pass membrane protein</topology>
    </subcellularLocation>
</comment>
<dbReference type="AlphaFoldDB" id="A0AAF3ENZ8"/>